<dbReference type="AlphaFoldDB" id="A0AA39XU36"/>
<keyword evidence="4" id="KW-1185">Reference proteome</keyword>
<feature type="compositionally biased region" description="Basic and acidic residues" evidence="2">
    <location>
        <begin position="255"/>
        <end position="267"/>
    </location>
</feature>
<sequence length="316" mass="36670">MVSESTLVPDSDTQTAVDRKPEFKKLEARLSEVEKEVENLKKAGQKDKDEVNNDPADYTHHIRFTEQAPFISQTHDQFFIIGSALYGDEKRERKEIGVRVGGNRVNLRIGKKRLNAERLFTPKGELEDITLHLPRWNPSAELRGNKHKLLKDIKKHLKDEMGRLPEIQRSKVLIGQGASKTSFFGEDSDSDDEEEKRPFKVDDNDAKAASATHDPDNLGKRKQEFPEEERPPHKRIKNEEHEEIRKRLFSGSMENKQKQEGEKQKRPHEIYSSLFEMLDKTSPYRDIYRKCMEEPGQNLVSRATAEALRRAREQNK</sequence>
<evidence type="ECO:0000313" key="3">
    <source>
        <dbReference type="EMBL" id="KAK0640243.1"/>
    </source>
</evidence>
<organism evidence="3 4">
    <name type="scientific">Lasiodiplodia hormozganensis</name>
    <dbReference type="NCBI Taxonomy" id="869390"/>
    <lineage>
        <taxon>Eukaryota</taxon>
        <taxon>Fungi</taxon>
        <taxon>Dikarya</taxon>
        <taxon>Ascomycota</taxon>
        <taxon>Pezizomycotina</taxon>
        <taxon>Dothideomycetes</taxon>
        <taxon>Dothideomycetes incertae sedis</taxon>
        <taxon>Botryosphaeriales</taxon>
        <taxon>Botryosphaeriaceae</taxon>
        <taxon>Lasiodiplodia</taxon>
    </lineage>
</organism>
<feature type="coiled-coil region" evidence="1">
    <location>
        <begin position="23"/>
        <end position="50"/>
    </location>
</feature>
<dbReference type="EMBL" id="JAUJDW010000086">
    <property type="protein sequence ID" value="KAK0640243.1"/>
    <property type="molecule type" value="Genomic_DNA"/>
</dbReference>
<accession>A0AA39XU36</accession>
<name>A0AA39XU36_9PEZI</name>
<protein>
    <submittedName>
        <fullName evidence="3">Uncharacterized protein</fullName>
    </submittedName>
</protein>
<dbReference type="Proteomes" id="UP001175001">
    <property type="component" value="Unassembled WGS sequence"/>
</dbReference>
<evidence type="ECO:0000313" key="4">
    <source>
        <dbReference type="Proteomes" id="UP001175001"/>
    </source>
</evidence>
<reference evidence="3" key="1">
    <citation type="submission" date="2023-06" db="EMBL/GenBank/DDBJ databases">
        <title>Multi-omics analyses reveal the molecular pathogenesis toolkit of Lasiodiplodia hormozganensis, a cross-kingdom pathogen.</title>
        <authorList>
            <person name="Felix C."/>
            <person name="Meneses R."/>
            <person name="Goncalves M.F.M."/>
            <person name="Tilleman L."/>
            <person name="Duarte A.S."/>
            <person name="Jorrin-Novo J.V."/>
            <person name="Van De Peer Y."/>
            <person name="Deforce D."/>
            <person name="Van Nieuwerburgh F."/>
            <person name="Esteves A.C."/>
            <person name="Alves A."/>
        </authorList>
    </citation>
    <scope>NUCLEOTIDE SEQUENCE</scope>
    <source>
        <strain evidence="3">CBS 339.90</strain>
    </source>
</reference>
<feature type="region of interest" description="Disordered" evidence="2">
    <location>
        <begin position="1"/>
        <end position="20"/>
    </location>
</feature>
<feature type="compositionally biased region" description="Basic and acidic residues" evidence="2">
    <location>
        <begin position="195"/>
        <end position="206"/>
    </location>
</feature>
<feature type="region of interest" description="Disordered" evidence="2">
    <location>
        <begin position="178"/>
        <end position="267"/>
    </location>
</feature>
<keyword evidence="1" id="KW-0175">Coiled coil</keyword>
<evidence type="ECO:0000256" key="1">
    <source>
        <dbReference type="SAM" id="Coils"/>
    </source>
</evidence>
<feature type="compositionally biased region" description="Basic and acidic residues" evidence="2">
    <location>
        <begin position="213"/>
        <end position="246"/>
    </location>
</feature>
<comment type="caution">
    <text evidence="3">The sequence shown here is derived from an EMBL/GenBank/DDBJ whole genome shotgun (WGS) entry which is preliminary data.</text>
</comment>
<evidence type="ECO:0000256" key="2">
    <source>
        <dbReference type="SAM" id="MobiDB-lite"/>
    </source>
</evidence>
<proteinExistence type="predicted"/>
<gene>
    <name evidence="3" type="ORF">DIS24_g9547</name>
</gene>
<feature type="compositionally biased region" description="Polar residues" evidence="2">
    <location>
        <begin position="1"/>
        <end position="16"/>
    </location>
</feature>